<feature type="domain" description="Complex 1 LYR protein" evidence="5">
    <location>
        <begin position="10"/>
        <end position="67"/>
    </location>
</feature>
<reference evidence="6" key="1">
    <citation type="journal article" date="2014" name="Genome Announc.">
        <title>De novo whole-genome sequence and genome annotation of Lichtheimia ramosa.</title>
        <authorList>
            <person name="Linde J."/>
            <person name="Schwartze V."/>
            <person name="Binder U."/>
            <person name="Lass-Florl C."/>
            <person name="Voigt K."/>
            <person name="Horn F."/>
        </authorList>
    </citation>
    <scope>NUCLEOTIDE SEQUENCE</scope>
    <source>
        <strain evidence="6">JMRC FSU:6197</strain>
    </source>
</reference>
<keyword evidence="3" id="KW-0143">Chaperone</keyword>
<accession>A0A077WU74</accession>
<organism evidence="6">
    <name type="scientific">Lichtheimia ramosa</name>
    <dbReference type="NCBI Taxonomy" id="688394"/>
    <lineage>
        <taxon>Eukaryota</taxon>
        <taxon>Fungi</taxon>
        <taxon>Fungi incertae sedis</taxon>
        <taxon>Mucoromycota</taxon>
        <taxon>Mucoromycotina</taxon>
        <taxon>Mucoromycetes</taxon>
        <taxon>Mucorales</taxon>
        <taxon>Lichtheimiaceae</taxon>
        <taxon>Lichtheimia</taxon>
    </lineage>
</organism>
<dbReference type="AlphaFoldDB" id="A0A077WU74"/>
<sequence length="79" mass="9640">MAGRRSGLQQQVINFYRECFREARKKPAEARPRFHAYIRREFRAHDIRKNDFVTIEYMLRRGKKQLETYSNPSIQDIHL</sequence>
<protein>
    <recommendedName>
        <fullName evidence="5">Complex 1 LYR protein domain-containing protein</fullName>
    </recommendedName>
</protein>
<evidence type="ECO:0000256" key="1">
    <source>
        <dbReference type="ARBA" id="ARBA00004305"/>
    </source>
</evidence>
<dbReference type="GO" id="GO:0005759">
    <property type="term" value="C:mitochondrial matrix"/>
    <property type="evidence" value="ECO:0007669"/>
    <property type="project" value="UniProtKB-SubCell"/>
</dbReference>
<dbReference type="Pfam" id="PF05347">
    <property type="entry name" value="Complex1_LYR"/>
    <property type="match status" value="1"/>
</dbReference>
<dbReference type="GO" id="GO:0034553">
    <property type="term" value="P:mitochondrial respiratory chain complex II assembly"/>
    <property type="evidence" value="ECO:0007669"/>
    <property type="project" value="InterPro"/>
</dbReference>
<keyword evidence="2" id="KW-0496">Mitochondrion</keyword>
<gene>
    <name evidence="6" type="ORF">LRAMOSA03409</name>
</gene>
<dbReference type="CDD" id="cd20268">
    <property type="entry name" value="Complex1_LYR_SDHAF1_LYRM8"/>
    <property type="match status" value="1"/>
</dbReference>
<comment type="similarity">
    <text evidence="4">Belongs to the complex I LYR family. SDHAF1 subfamily.</text>
</comment>
<dbReference type="PANTHER" id="PTHR13675">
    <property type="entry name" value="LYR MOTIF-CONTAINING PROTEIN 2"/>
    <property type="match status" value="1"/>
</dbReference>
<evidence type="ECO:0000256" key="4">
    <source>
        <dbReference type="ARBA" id="ARBA00025715"/>
    </source>
</evidence>
<dbReference type="EMBL" id="LK023346">
    <property type="protein sequence ID" value="CDS11146.1"/>
    <property type="molecule type" value="Genomic_DNA"/>
</dbReference>
<name>A0A077WU74_9FUNG</name>
<evidence type="ECO:0000256" key="2">
    <source>
        <dbReference type="ARBA" id="ARBA00023128"/>
    </source>
</evidence>
<evidence type="ECO:0000313" key="6">
    <source>
        <dbReference type="EMBL" id="CDS11146.1"/>
    </source>
</evidence>
<evidence type="ECO:0000256" key="3">
    <source>
        <dbReference type="ARBA" id="ARBA00023186"/>
    </source>
</evidence>
<dbReference type="InterPro" id="IPR045295">
    <property type="entry name" value="Complex1_LYR_SDHAF1_LYRM8"/>
</dbReference>
<dbReference type="InterPro" id="IPR008011">
    <property type="entry name" value="Complex1_LYR_dom"/>
</dbReference>
<comment type="subcellular location">
    <subcellularLocation>
        <location evidence="1">Mitochondrion matrix</location>
    </subcellularLocation>
</comment>
<evidence type="ECO:0000259" key="5">
    <source>
        <dbReference type="Pfam" id="PF05347"/>
    </source>
</evidence>
<dbReference type="PANTHER" id="PTHR13675:SF1">
    <property type="entry name" value="SUCCINATE DEHYDROGENASE ASSEMBLY FACTOR 1, MITOCHONDRIAL"/>
    <property type="match status" value="1"/>
</dbReference>
<dbReference type="OrthoDB" id="273010at2759"/>
<proteinExistence type="inferred from homology"/>